<evidence type="ECO:0000256" key="12">
    <source>
        <dbReference type="ARBA" id="ARBA00047874"/>
    </source>
</evidence>
<comment type="catalytic activity">
    <reaction evidence="19">
        <text>N-(9Z-octadecenoyl)-L-glutamine + H2O = L-glutamine + (9Z)-octadecenoate</text>
        <dbReference type="Rhea" id="RHEA:51356"/>
        <dbReference type="ChEBI" id="CHEBI:15377"/>
        <dbReference type="ChEBI" id="CHEBI:30823"/>
        <dbReference type="ChEBI" id="CHEBI:58359"/>
        <dbReference type="ChEBI" id="CHEBI:134033"/>
    </reaction>
    <physiologicalReaction direction="left-to-right" evidence="19">
        <dbReference type="Rhea" id="RHEA:51357"/>
    </physiologicalReaction>
</comment>
<comment type="catalytic activity">
    <reaction evidence="8">
        <text>(9Z)-octadecenoate + glycine = N-(9Z-octadecenoyl)glycine + H2O</text>
        <dbReference type="Rhea" id="RHEA:51316"/>
        <dbReference type="ChEBI" id="CHEBI:15377"/>
        <dbReference type="ChEBI" id="CHEBI:30823"/>
        <dbReference type="ChEBI" id="CHEBI:57305"/>
        <dbReference type="ChEBI" id="CHEBI:133992"/>
    </reaction>
    <physiologicalReaction direction="right-to-left" evidence="8">
        <dbReference type="Rhea" id="RHEA:51318"/>
    </physiologicalReaction>
</comment>
<comment type="pathway">
    <text evidence="1">Lipid metabolism; fatty acid metabolism.</text>
</comment>
<comment type="catalytic activity">
    <reaction evidence="16">
        <text>N-(5Z,8Z,11Z,14Z)-eicosatetraenoyl-glycine + H2O = (5Z,8Z,11Z,14Z)-eicosatetraenoate + glycine</text>
        <dbReference type="Rhea" id="RHEA:64108"/>
        <dbReference type="ChEBI" id="CHEBI:15377"/>
        <dbReference type="ChEBI" id="CHEBI:32395"/>
        <dbReference type="ChEBI" id="CHEBI:57305"/>
        <dbReference type="ChEBI" id="CHEBI:59002"/>
    </reaction>
    <physiologicalReaction direction="left-to-right" evidence="16">
        <dbReference type="Rhea" id="RHEA:64109"/>
    </physiologicalReaction>
    <physiologicalReaction direction="right-to-left" evidence="16">
        <dbReference type="Rhea" id="RHEA:64110"/>
    </physiologicalReaction>
</comment>
<evidence type="ECO:0000256" key="15">
    <source>
        <dbReference type="ARBA" id="ARBA00048380"/>
    </source>
</evidence>
<dbReference type="GO" id="GO:0004046">
    <property type="term" value="F:aminoacylase activity"/>
    <property type="evidence" value="ECO:0007669"/>
    <property type="project" value="UniProtKB-EC"/>
</dbReference>
<dbReference type="GO" id="GO:0043604">
    <property type="term" value="P:amide biosynthetic process"/>
    <property type="evidence" value="ECO:0007669"/>
    <property type="project" value="TreeGrafter"/>
</dbReference>
<sequence>MEPEMWVGHSGVPLVTSPGYATSEGVPLMWSVVDRTQFGNQTSCPRRPATKLRSKSSPQRQRIAHVLRGGGKQGGNKEQKEGRRLVLSKLSVLNALEAQHQNLVQKAMAVFEKPDPRENLCCKTALNEGLCGQIARTCHTACYLEVVASCYNMDKATWHNTLKAVNKIFLVTTADYWHQSWCIVMGLSSKRKGRWRYRFWQKMFLTLIGLPLLVGLVLGFVAIFRAVFVTQLDGSMLHIIDDQETQDIVDESQSMERAERLAGALKIATISYDTDHQENENLLAFIKYLEKGRKMSTYEHIQAIEIVSSSLQRLNEIVEFLLIREEANKIIVANNMQPLSLPRQKKPPMPYTGPATAFTSTSVEDYSRHEYLAIIDTDVGSFPLIHNRSFIKREVINKYSLLFTVQGLTRGKLPYLLASHLDVVPVDAKAWEFPPFSGRIVNRTYVYGRGAIDDKAGVMGIMEAVEYMLQKKQRPQRTFFMAFGHDEEVSGKRGAQELAKTLIARGVDHLDFVLDEGFPLHRNLIPGTDRHVAMVGISEKGTATLELSVIGTPGHSSFPPAESAIGILAAAVAKLEENQQPSLLGKGPESAMFRYLAPHVSFGYRILYNNLWLFSGLMAREMEHRPITNAIVRTTSAITMFNGGIKSNVIPPSAKAVINHRVHPAQSVAEVIAHDRKVIDDPRVDIRVKISREAHPVSPFGPTSIPFQMVAASIRQIYPDAIVVPAVFIANTDTRWYLSFTSNLYRFLPTVILPSDVNRYHGNNERISIHHYYKAVSFYYRLIKNADVLIDQVPASTVNNGEEEL</sequence>
<dbReference type="InterPro" id="IPR002933">
    <property type="entry name" value="Peptidase_M20"/>
</dbReference>
<evidence type="ECO:0000256" key="17">
    <source>
        <dbReference type="ARBA" id="ARBA00048579"/>
    </source>
</evidence>
<evidence type="ECO:0000256" key="13">
    <source>
        <dbReference type="ARBA" id="ARBA00047879"/>
    </source>
</evidence>
<comment type="catalytic activity">
    <reaction evidence="9">
        <text>N-(4Z,7Z,10Z,13Z,16Z,19Z-docosahexaenoyl)-L-phenylalanine + H2O = (4Z,7Z,10Z,13Z,16Z,19Z)-docosahexaenoate + L-phenylalanine</text>
        <dbReference type="Rhea" id="RHEA:64132"/>
        <dbReference type="ChEBI" id="CHEBI:15377"/>
        <dbReference type="ChEBI" id="CHEBI:58095"/>
        <dbReference type="ChEBI" id="CHEBI:77016"/>
        <dbReference type="ChEBI" id="CHEBI:149701"/>
    </reaction>
    <physiologicalReaction direction="left-to-right" evidence="9">
        <dbReference type="Rhea" id="RHEA:64133"/>
    </physiologicalReaction>
</comment>
<feature type="transmembrane region" description="Helical" evidence="27">
    <location>
        <begin position="204"/>
        <end position="228"/>
    </location>
</feature>
<comment type="catalytic activity">
    <reaction evidence="24">
        <text>N-(5Z,8Z,11Z,14Z-eicosatetraenoyl)-L-serine + H2O = (5Z,8Z,11Z,14Z)-eicosatetraenoate + L-serine</text>
        <dbReference type="Rhea" id="RHEA:64116"/>
        <dbReference type="ChEBI" id="CHEBI:15377"/>
        <dbReference type="ChEBI" id="CHEBI:32395"/>
        <dbReference type="ChEBI" id="CHEBI:33384"/>
        <dbReference type="ChEBI" id="CHEBI:149697"/>
    </reaction>
    <physiologicalReaction direction="left-to-right" evidence="24">
        <dbReference type="Rhea" id="RHEA:64117"/>
    </physiologicalReaction>
    <physiologicalReaction direction="right-to-left" evidence="24">
        <dbReference type="Rhea" id="RHEA:64118"/>
    </physiologicalReaction>
</comment>
<keyword evidence="27" id="KW-0472">Membrane</keyword>
<dbReference type="GO" id="GO:0006520">
    <property type="term" value="P:amino acid metabolic process"/>
    <property type="evidence" value="ECO:0007669"/>
    <property type="project" value="TreeGrafter"/>
</dbReference>
<gene>
    <name evidence="29" type="ORF">TPSB3V08_LOCUS4247</name>
</gene>
<keyword evidence="4" id="KW-0479">Metal-binding</keyword>
<name>A0A7R9H063_TIMPO</name>
<reference evidence="29" key="1">
    <citation type="submission" date="2020-11" db="EMBL/GenBank/DDBJ databases">
        <authorList>
            <person name="Tran Van P."/>
        </authorList>
    </citation>
    <scope>NUCLEOTIDE SEQUENCE</scope>
</reference>
<evidence type="ECO:0000256" key="1">
    <source>
        <dbReference type="ARBA" id="ARBA00004872"/>
    </source>
</evidence>
<dbReference type="EMBL" id="OD002005">
    <property type="protein sequence ID" value="CAD7403902.1"/>
    <property type="molecule type" value="Genomic_DNA"/>
</dbReference>
<evidence type="ECO:0000256" key="27">
    <source>
        <dbReference type="SAM" id="Phobius"/>
    </source>
</evidence>
<evidence type="ECO:0000256" key="11">
    <source>
        <dbReference type="ARBA" id="ARBA00047866"/>
    </source>
</evidence>
<evidence type="ECO:0000256" key="3">
    <source>
        <dbReference type="ARBA" id="ARBA00022670"/>
    </source>
</evidence>
<evidence type="ECO:0000256" key="2">
    <source>
        <dbReference type="ARBA" id="ARBA00006247"/>
    </source>
</evidence>
<evidence type="ECO:0000256" key="19">
    <source>
        <dbReference type="ARBA" id="ARBA00048729"/>
    </source>
</evidence>
<dbReference type="InterPro" id="IPR036264">
    <property type="entry name" value="Bact_exopeptidase_dim_dom"/>
</dbReference>
<organism evidence="29">
    <name type="scientific">Timema poppense</name>
    <name type="common">Walking stick</name>
    <dbReference type="NCBI Taxonomy" id="170557"/>
    <lineage>
        <taxon>Eukaryota</taxon>
        <taxon>Metazoa</taxon>
        <taxon>Ecdysozoa</taxon>
        <taxon>Arthropoda</taxon>
        <taxon>Hexapoda</taxon>
        <taxon>Insecta</taxon>
        <taxon>Pterygota</taxon>
        <taxon>Neoptera</taxon>
        <taxon>Polyneoptera</taxon>
        <taxon>Phasmatodea</taxon>
        <taxon>Timematodea</taxon>
        <taxon>Timematoidea</taxon>
        <taxon>Timematidae</taxon>
        <taxon>Timema</taxon>
    </lineage>
</organism>
<dbReference type="Gene3D" id="1.10.150.900">
    <property type="match status" value="1"/>
</dbReference>
<comment type="catalytic activity">
    <reaction evidence="10">
        <text>N-octadecanoyl-L-phenylalanine + H2O = octadecanoate + L-phenylalanine</text>
        <dbReference type="Rhea" id="RHEA:64128"/>
        <dbReference type="ChEBI" id="CHEBI:15377"/>
        <dbReference type="ChEBI" id="CHEBI:25629"/>
        <dbReference type="ChEBI" id="CHEBI:58095"/>
        <dbReference type="ChEBI" id="CHEBI:149700"/>
    </reaction>
    <physiologicalReaction direction="left-to-right" evidence="10">
        <dbReference type="Rhea" id="RHEA:64129"/>
    </physiologicalReaction>
</comment>
<dbReference type="GO" id="GO:0046872">
    <property type="term" value="F:metal ion binding"/>
    <property type="evidence" value="ECO:0007669"/>
    <property type="project" value="UniProtKB-KW"/>
</dbReference>
<comment type="similarity">
    <text evidence="2">Belongs to the peptidase M20A family.</text>
</comment>
<accession>A0A7R9H063</accession>
<comment type="catalytic activity">
    <reaction evidence="20">
        <text>N-(9Z-octadecenoyl)-L-tryptophan + H2O = L-tryptophan + (9Z)-octadecenoate</text>
        <dbReference type="Rhea" id="RHEA:64176"/>
        <dbReference type="ChEBI" id="CHEBI:15377"/>
        <dbReference type="ChEBI" id="CHEBI:30823"/>
        <dbReference type="ChEBI" id="CHEBI:57912"/>
        <dbReference type="ChEBI" id="CHEBI:149733"/>
    </reaction>
    <physiologicalReaction direction="left-to-right" evidence="20">
        <dbReference type="Rhea" id="RHEA:64177"/>
    </physiologicalReaction>
</comment>
<evidence type="ECO:0000256" key="22">
    <source>
        <dbReference type="ARBA" id="ARBA00048840"/>
    </source>
</evidence>
<evidence type="ECO:0000256" key="18">
    <source>
        <dbReference type="ARBA" id="ARBA00048597"/>
    </source>
</evidence>
<comment type="catalytic activity">
    <reaction evidence="25">
        <text>N-(9Z-octadecenoyl)-L-lysine + H2O = L-lysine + (9Z)-octadecenoate</text>
        <dbReference type="Rhea" id="RHEA:64192"/>
        <dbReference type="ChEBI" id="CHEBI:15377"/>
        <dbReference type="ChEBI" id="CHEBI:30823"/>
        <dbReference type="ChEBI" id="CHEBI:32551"/>
        <dbReference type="ChEBI" id="CHEBI:149731"/>
    </reaction>
    <physiologicalReaction direction="left-to-right" evidence="25">
        <dbReference type="Rhea" id="RHEA:64193"/>
    </physiologicalReaction>
</comment>
<feature type="domain" description="Peptidase M20 dimerisation" evidence="28">
    <location>
        <begin position="537"/>
        <end position="679"/>
    </location>
</feature>
<proteinExistence type="inferred from homology"/>
<dbReference type="Gene3D" id="3.40.630.10">
    <property type="entry name" value="Zn peptidases"/>
    <property type="match status" value="1"/>
</dbReference>
<dbReference type="GO" id="GO:0008233">
    <property type="term" value="F:peptidase activity"/>
    <property type="evidence" value="ECO:0007669"/>
    <property type="project" value="UniProtKB-KW"/>
</dbReference>
<evidence type="ECO:0000256" key="23">
    <source>
        <dbReference type="ARBA" id="ARBA00048879"/>
    </source>
</evidence>
<evidence type="ECO:0000256" key="14">
    <source>
        <dbReference type="ARBA" id="ARBA00048145"/>
    </source>
</evidence>
<evidence type="ECO:0000256" key="20">
    <source>
        <dbReference type="ARBA" id="ARBA00048822"/>
    </source>
</evidence>
<evidence type="ECO:0000256" key="9">
    <source>
        <dbReference type="ARBA" id="ARBA00047567"/>
    </source>
</evidence>
<evidence type="ECO:0000256" key="10">
    <source>
        <dbReference type="ARBA" id="ARBA00047723"/>
    </source>
</evidence>
<dbReference type="GO" id="GO:0006508">
    <property type="term" value="P:proteolysis"/>
    <property type="evidence" value="ECO:0007669"/>
    <property type="project" value="UniProtKB-KW"/>
</dbReference>
<protein>
    <recommendedName>
        <fullName evidence="28">Peptidase M20 dimerisation domain-containing protein</fullName>
    </recommendedName>
</protein>
<comment type="catalytic activity">
    <reaction evidence="22">
        <text>an N-acyl-aromatic L-alpha-amino acid + H2O = an aromatic L-alpha-amino acid + a carboxylate</text>
        <dbReference type="Rhea" id="RHEA:54184"/>
        <dbReference type="ChEBI" id="CHEBI:15377"/>
        <dbReference type="ChEBI" id="CHEBI:29067"/>
        <dbReference type="ChEBI" id="CHEBI:84824"/>
        <dbReference type="ChEBI" id="CHEBI:138093"/>
        <dbReference type="EC" id="3.5.1.114"/>
    </reaction>
    <physiologicalReaction direction="left-to-right" evidence="22">
        <dbReference type="Rhea" id="RHEA:54185"/>
    </physiologicalReaction>
    <physiologicalReaction direction="right-to-left" evidence="22">
        <dbReference type="Rhea" id="RHEA:54186"/>
    </physiologicalReaction>
</comment>
<keyword evidence="27" id="KW-0812">Transmembrane</keyword>
<comment type="catalytic activity">
    <reaction evidence="12">
        <text>(5Z,8Z,11Z,14Z)-eicosatetraenoate + L-phenylalanine = N-(5Z,8Z,11Z,14Z-eicosatetraenoyl)-L-phenylalanine + H2O</text>
        <dbReference type="Rhea" id="RHEA:51312"/>
        <dbReference type="ChEBI" id="CHEBI:15377"/>
        <dbReference type="ChEBI" id="CHEBI:32395"/>
        <dbReference type="ChEBI" id="CHEBI:58095"/>
        <dbReference type="ChEBI" id="CHEBI:134022"/>
    </reaction>
    <physiologicalReaction direction="left-to-right" evidence="12">
        <dbReference type="Rhea" id="RHEA:51313"/>
    </physiologicalReaction>
    <physiologicalReaction direction="right-to-left" evidence="12">
        <dbReference type="Rhea" id="RHEA:51314"/>
    </physiologicalReaction>
</comment>
<dbReference type="SUPFAM" id="SSF55031">
    <property type="entry name" value="Bacterial exopeptidase dimerisation domain"/>
    <property type="match status" value="1"/>
</dbReference>
<evidence type="ECO:0000256" key="8">
    <source>
        <dbReference type="ARBA" id="ARBA00047450"/>
    </source>
</evidence>
<dbReference type="Gene3D" id="3.30.70.360">
    <property type="match status" value="1"/>
</dbReference>
<dbReference type="FunFam" id="1.10.150.900:FF:000003">
    <property type="entry name" value="N-fatty-acyl-amino acid synthase/hydrolase PM20D1"/>
    <property type="match status" value="1"/>
</dbReference>
<dbReference type="InterPro" id="IPR047177">
    <property type="entry name" value="Pept_M20A"/>
</dbReference>
<comment type="catalytic activity">
    <reaction evidence="17">
        <text>an N-acyl-L-amino acid + H2O = an L-alpha-amino acid + a carboxylate</text>
        <dbReference type="Rhea" id="RHEA:15565"/>
        <dbReference type="ChEBI" id="CHEBI:15377"/>
        <dbReference type="ChEBI" id="CHEBI:29067"/>
        <dbReference type="ChEBI" id="CHEBI:59869"/>
        <dbReference type="ChEBI" id="CHEBI:59874"/>
        <dbReference type="EC" id="3.5.1.14"/>
    </reaction>
    <physiologicalReaction direction="left-to-right" evidence="17">
        <dbReference type="Rhea" id="RHEA:15566"/>
    </physiologicalReaction>
    <physiologicalReaction direction="right-to-left" evidence="17">
        <dbReference type="Rhea" id="RHEA:15567"/>
    </physiologicalReaction>
</comment>
<evidence type="ECO:0000256" key="25">
    <source>
        <dbReference type="ARBA" id="ARBA00049457"/>
    </source>
</evidence>
<keyword evidence="6" id="KW-0862">Zinc</keyword>
<evidence type="ECO:0000313" key="29">
    <source>
        <dbReference type="EMBL" id="CAD7403902.1"/>
    </source>
</evidence>
<keyword evidence="27" id="KW-1133">Transmembrane helix</keyword>
<comment type="function">
    <text evidence="7">Secreted enzyme that regulates the endogenous N-fatty acyl amino acid (NAAs) tissue and circulating levels by functioning as a bidirectional NAA synthase/hydrolase. It condenses free fatty acids and free amino acids to generate NAAs and bidirectionally catalyzes the reverse hydrolysis reaction. Some of these NAAs stimulate oxidative metabolism via mitochondrial uncoupling, increasing energy expenditure in a UPC1-independent manner. Thereby, this secreted protein may indirectly regulate whole body energy expenditure. PM20D1 circulates in tight association with both low- and high-density (LDL and HDL,respectively) lipoprotein particles.</text>
</comment>
<feature type="region of interest" description="Disordered" evidence="26">
    <location>
        <begin position="39"/>
        <end position="61"/>
    </location>
</feature>
<comment type="catalytic activity">
    <reaction evidence="11">
        <text>N-(9Z-octadecenoyl)-L-tyrosine + H2O = L-tyrosine + (9Z)-octadecenoate</text>
        <dbReference type="Rhea" id="RHEA:64184"/>
        <dbReference type="ChEBI" id="CHEBI:15377"/>
        <dbReference type="ChEBI" id="CHEBI:30823"/>
        <dbReference type="ChEBI" id="CHEBI:58315"/>
        <dbReference type="ChEBI" id="CHEBI:149734"/>
    </reaction>
    <physiologicalReaction direction="left-to-right" evidence="11">
        <dbReference type="Rhea" id="RHEA:64185"/>
    </physiologicalReaction>
</comment>
<dbReference type="GO" id="GO:0043605">
    <property type="term" value="P:amide catabolic process"/>
    <property type="evidence" value="ECO:0007669"/>
    <property type="project" value="TreeGrafter"/>
</dbReference>
<evidence type="ECO:0000256" key="16">
    <source>
        <dbReference type="ARBA" id="ARBA00048402"/>
    </source>
</evidence>
<comment type="catalytic activity">
    <reaction evidence="15">
        <text>N-(9Z-octadecenoyl)-L-asparagine + H2O = L-asparagine + (9Z)-octadecenoate</text>
        <dbReference type="Rhea" id="RHEA:64136"/>
        <dbReference type="ChEBI" id="CHEBI:15377"/>
        <dbReference type="ChEBI" id="CHEBI:30823"/>
        <dbReference type="ChEBI" id="CHEBI:58048"/>
        <dbReference type="ChEBI" id="CHEBI:149730"/>
    </reaction>
    <physiologicalReaction direction="left-to-right" evidence="15">
        <dbReference type="Rhea" id="RHEA:64137"/>
    </physiologicalReaction>
</comment>
<dbReference type="PANTHER" id="PTHR45962">
    <property type="entry name" value="N-FATTY-ACYL-AMINO ACID SYNTHASE/HYDROLASE PM20D1"/>
    <property type="match status" value="1"/>
</dbReference>
<dbReference type="InterPro" id="IPR011650">
    <property type="entry name" value="Peptidase_M20_dimer"/>
</dbReference>
<evidence type="ECO:0000256" key="4">
    <source>
        <dbReference type="ARBA" id="ARBA00022723"/>
    </source>
</evidence>
<evidence type="ECO:0000256" key="26">
    <source>
        <dbReference type="SAM" id="MobiDB-lite"/>
    </source>
</evidence>
<evidence type="ECO:0000256" key="7">
    <source>
        <dbReference type="ARBA" id="ARBA00046147"/>
    </source>
</evidence>
<keyword evidence="5" id="KW-0378">Hydrolase</keyword>
<keyword evidence="3" id="KW-0645">Protease</keyword>
<evidence type="ECO:0000256" key="6">
    <source>
        <dbReference type="ARBA" id="ARBA00022833"/>
    </source>
</evidence>
<dbReference type="PANTHER" id="PTHR45962:SF1">
    <property type="entry name" value="N-FATTY-ACYL-AMINO ACID SYNTHASE_HYDROLASE PM20D1"/>
    <property type="match status" value="1"/>
</dbReference>
<dbReference type="Pfam" id="PF01546">
    <property type="entry name" value="Peptidase_M20"/>
    <property type="match status" value="1"/>
</dbReference>
<evidence type="ECO:0000256" key="21">
    <source>
        <dbReference type="ARBA" id="ARBA00048827"/>
    </source>
</evidence>
<comment type="catalytic activity">
    <reaction evidence="18">
        <text>N-(9Z-octadecenoyl)-L-serine + H2O = L-serine + (9Z)-octadecenoate</text>
        <dbReference type="Rhea" id="RHEA:51352"/>
        <dbReference type="ChEBI" id="CHEBI:15377"/>
        <dbReference type="ChEBI" id="CHEBI:30823"/>
        <dbReference type="ChEBI" id="CHEBI:33384"/>
        <dbReference type="ChEBI" id="CHEBI:134031"/>
    </reaction>
    <physiologicalReaction direction="left-to-right" evidence="18">
        <dbReference type="Rhea" id="RHEA:51353"/>
    </physiologicalReaction>
</comment>
<comment type="catalytic activity">
    <reaction evidence="14">
        <text>N-(9Z-octadecenoyl)-L-methionine + H2O = (9Z)-octadecenoate + L-methionine</text>
        <dbReference type="Rhea" id="RHEA:64144"/>
        <dbReference type="ChEBI" id="CHEBI:15377"/>
        <dbReference type="ChEBI" id="CHEBI:30823"/>
        <dbReference type="ChEBI" id="CHEBI:57844"/>
        <dbReference type="ChEBI" id="CHEBI:149732"/>
    </reaction>
    <physiologicalReaction direction="left-to-right" evidence="14">
        <dbReference type="Rhea" id="RHEA:64145"/>
    </physiologicalReaction>
</comment>
<dbReference type="SUPFAM" id="SSF53187">
    <property type="entry name" value="Zn-dependent exopeptidases"/>
    <property type="match status" value="1"/>
</dbReference>
<evidence type="ECO:0000256" key="5">
    <source>
        <dbReference type="ARBA" id="ARBA00022801"/>
    </source>
</evidence>
<evidence type="ECO:0000259" key="28">
    <source>
        <dbReference type="Pfam" id="PF07687"/>
    </source>
</evidence>
<comment type="catalytic activity">
    <reaction evidence="23">
        <text>L-phenylalanine + (9Z)-octadecenoate = N-(9Z-octadecenoyl)-L-phenylalanine + H2O</text>
        <dbReference type="Rhea" id="RHEA:51300"/>
        <dbReference type="ChEBI" id="CHEBI:15377"/>
        <dbReference type="ChEBI" id="CHEBI:30823"/>
        <dbReference type="ChEBI" id="CHEBI:58095"/>
        <dbReference type="ChEBI" id="CHEBI:134020"/>
    </reaction>
    <physiologicalReaction direction="left-to-right" evidence="23">
        <dbReference type="Rhea" id="RHEA:51301"/>
    </physiologicalReaction>
    <physiologicalReaction direction="right-to-left" evidence="23">
        <dbReference type="Rhea" id="RHEA:51302"/>
    </physiologicalReaction>
</comment>
<comment type="catalytic activity">
    <reaction evidence="13">
        <text>N-hexadecanoyl-L-phenylalanine + H2O = hexadecanoate + L-phenylalanine</text>
        <dbReference type="Rhea" id="RHEA:64124"/>
        <dbReference type="ChEBI" id="CHEBI:7896"/>
        <dbReference type="ChEBI" id="CHEBI:15377"/>
        <dbReference type="ChEBI" id="CHEBI:58095"/>
        <dbReference type="ChEBI" id="CHEBI:149699"/>
    </reaction>
    <physiologicalReaction direction="left-to-right" evidence="13">
        <dbReference type="Rhea" id="RHEA:64125"/>
    </physiologicalReaction>
</comment>
<dbReference type="Pfam" id="PF07687">
    <property type="entry name" value="M20_dimer"/>
    <property type="match status" value="1"/>
</dbReference>
<comment type="catalytic activity">
    <reaction evidence="21">
        <text>N-(9Z-octadecenoyl)-L-leucine + H2O = L-leucine + (9Z)-octadecenoate</text>
        <dbReference type="Rhea" id="RHEA:51360"/>
        <dbReference type="ChEBI" id="CHEBI:15377"/>
        <dbReference type="ChEBI" id="CHEBI:30823"/>
        <dbReference type="ChEBI" id="CHEBI:57427"/>
        <dbReference type="ChEBI" id="CHEBI:134035"/>
    </reaction>
    <physiologicalReaction direction="left-to-right" evidence="21">
        <dbReference type="Rhea" id="RHEA:51361"/>
    </physiologicalReaction>
    <physiologicalReaction direction="right-to-left" evidence="21">
        <dbReference type="Rhea" id="RHEA:51362"/>
    </physiologicalReaction>
</comment>
<dbReference type="AlphaFoldDB" id="A0A7R9H063"/>
<evidence type="ECO:0000256" key="24">
    <source>
        <dbReference type="ARBA" id="ARBA00049100"/>
    </source>
</evidence>